<name>A0ABC8KVI0_ERUVS</name>
<dbReference type="SUPFAM" id="SSF52200">
    <property type="entry name" value="Toll/Interleukin receptor TIR domain"/>
    <property type="match status" value="1"/>
</dbReference>
<dbReference type="Pfam" id="PF01582">
    <property type="entry name" value="TIR"/>
    <property type="match status" value="1"/>
</dbReference>
<dbReference type="Proteomes" id="UP001642260">
    <property type="component" value="Unassembled WGS sequence"/>
</dbReference>
<comment type="caution">
    <text evidence="2">The sequence shown here is derived from an EMBL/GenBank/DDBJ whole genome shotgun (WGS) entry which is preliminary data.</text>
</comment>
<proteinExistence type="predicted"/>
<evidence type="ECO:0000313" key="3">
    <source>
        <dbReference type="Proteomes" id="UP001642260"/>
    </source>
</evidence>
<dbReference type="SMART" id="SM00255">
    <property type="entry name" value="TIR"/>
    <property type="match status" value="1"/>
</dbReference>
<gene>
    <name evidence="2" type="ORF">ERUC_LOCUS29002</name>
</gene>
<organism evidence="2 3">
    <name type="scientific">Eruca vesicaria subsp. sativa</name>
    <name type="common">Garden rocket</name>
    <name type="synonym">Eruca sativa</name>
    <dbReference type="NCBI Taxonomy" id="29727"/>
    <lineage>
        <taxon>Eukaryota</taxon>
        <taxon>Viridiplantae</taxon>
        <taxon>Streptophyta</taxon>
        <taxon>Embryophyta</taxon>
        <taxon>Tracheophyta</taxon>
        <taxon>Spermatophyta</taxon>
        <taxon>Magnoliopsida</taxon>
        <taxon>eudicotyledons</taxon>
        <taxon>Gunneridae</taxon>
        <taxon>Pentapetalae</taxon>
        <taxon>rosids</taxon>
        <taxon>malvids</taxon>
        <taxon>Brassicales</taxon>
        <taxon>Brassicaceae</taxon>
        <taxon>Brassiceae</taxon>
        <taxon>Eruca</taxon>
    </lineage>
</organism>
<dbReference type="InterPro" id="IPR044974">
    <property type="entry name" value="Disease_R_plants"/>
</dbReference>
<dbReference type="Gene3D" id="3.40.50.300">
    <property type="entry name" value="P-loop containing nucleotide triphosphate hydrolases"/>
    <property type="match status" value="1"/>
</dbReference>
<dbReference type="Gene3D" id="3.40.50.10140">
    <property type="entry name" value="Toll/interleukin-1 receptor homology (TIR) domain"/>
    <property type="match status" value="1"/>
</dbReference>
<dbReference type="PRINTS" id="PR00364">
    <property type="entry name" value="DISEASERSIST"/>
</dbReference>
<dbReference type="PROSITE" id="PS50104">
    <property type="entry name" value="TIR"/>
    <property type="match status" value="1"/>
</dbReference>
<dbReference type="SUPFAM" id="SSF52540">
    <property type="entry name" value="P-loop containing nucleoside triphosphate hydrolases"/>
    <property type="match status" value="1"/>
</dbReference>
<evidence type="ECO:0000313" key="2">
    <source>
        <dbReference type="EMBL" id="CAH8363246.1"/>
    </source>
</evidence>
<dbReference type="PANTHER" id="PTHR11017">
    <property type="entry name" value="LEUCINE-RICH REPEAT-CONTAINING PROTEIN"/>
    <property type="match status" value="1"/>
</dbReference>
<accession>A0ABC8KVI0</accession>
<sequence length="305" mass="34681">MASSLSRSVWKYDAFLSFRGTDVRRNFISHLTDEGIITFHDDTDLERGSSILKGLEEAMNQSRFAVVVISEDYATSQWCLKELSFMVDLTEKKRFDLIPIFYEIPISLCSRAEAVVLAKLLRIMRRDLMLRPSDDSKLTQEVVRDLCDRLYLESEPSDETSEFVGMSLHKKRMESLLTMDSSDSDDDVKMVGVWGMGGRGKTTIAKCVYESLSTHFPSRCYLTNVKDDFQKHGESSSSSSSSSYLRKQIMSEIFPKSPLNARCVSPEAMRRRLRGKKVLLILDDVDDVKQLQELAGDCKWFGPGS</sequence>
<feature type="domain" description="TIR" evidence="1">
    <location>
        <begin position="10"/>
        <end position="150"/>
    </location>
</feature>
<evidence type="ECO:0000259" key="1">
    <source>
        <dbReference type="PROSITE" id="PS50104"/>
    </source>
</evidence>
<dbReference type="AlphaFoldDB" id="A0ABC8KVI0"/>
<protein>
    <recommendedName>
        <fullName evidence="1">TIR domain-containing protein</fullName>
    </recommendedName>
</protein>
<dbReference type="InterPro" id="IPR000157">
    <property type="entry name" value="TIR_dom"/>
</dbReference>
<reference evidence="2 3" key="1">
    <citation type="submission" date="2022-03" db="EMBL/GenBank/DDBJ databases">
        <authorList>
            <person name="Macdonald S."/>
            <person name="Ahmed S."/>
            <person name="Newling K."/>
        </authorList>
    </citation>
    <scope>NUCLEOTIDE SEQUENCE [LARGE SCALE GENOMIC DNA]</scope>
</reference>
<keyword evidence="3" id="KW-1185">Reference proteome</keyword>
<dbReference type="InterPro" id="IPR027417">
    <property type="entry name" value="P-loop_NTPase"/>
</dbReference>
<dbReference type="InterPro" id="IPR002182">
    <property type="entry name" value="NB-ARC"/>
</dbReference>
<dbReference type="EMBL" id="CAKOAT010355154">
    <property type="protein sequence ID" value="CAH8363246.1"/>
    <property type="molecule type" value="Genomic_DNA"/>
</dbReference>
<dbReference type="Pfam" id="PF00931">
    <property type="entry name" value="NB-ARC"/>
    <property type="match status" value="1"/>
</dbReference>
<dbReference type="InterPro" id="IPR035897">
    <property type="entry name" value="Toll_tir_struct_dom_sf"/>
</dbReference>
<dbReference type="PANTHER" id="PTHR11017:SF483">
    <property type="entry name" value="TIR DOMAIN-CONTAINING PROTEIN"/>
    <property type="match status" value="1"/>
</dbReference>